<gene>
    <name evidence="2" type="ORF">EST38_g9630</name>
</gene>
<evidence type="ECO:0000313" key="2">
    <source>
        <dbReference type="EMBL" id="RXW16226.1"/>
    </source>
</evidence>
<comment type="caution">
    <text evidence="2">The sequence shown here is derived from an EMBL/GenBank/DDBJ whole genome shotgun (WGS) entry which is preliminary data.</text>
</comment>
<feature type="transmembrane region" description="Helical" evidence="1">
    <location>
        <begin position="41"/>
        <end position="62"/>
    </location>
</feature>
<accession>A0A4Q2DBS9</accession>
<feature type="transmembrane region" description="Helical" evidence="1">
    <location>
        <begin position="74"/>
        <end position="91"/>
    </location>
</feature>
<keyword evidence="3" id="KW-1185">Reference proteome</keyword>
<dbReference type="OrthoDB" id="10309169at2759"/>
<dbReference type="Proteomes" id="UP000290288">
    <property type="component" value="Unassembled WGS sequence"/>
</dbReference>
<protein>
    <submittedName>
        <fullName evidence="2">Uncharacterized protein</fullName>
    </submittedName>
</protein>
<reference evidence="2 3" key="1">
    <citation type="submission" date="2019-01" db="EMBL/GenBank/DDBJ databases">
        <title>Draft genome sequence of Psathyrella aberdarensis IHI B618.</title>
        <authorList>
            <person name="Buettner E."/>
            <person name="Kellner H."/>
        </authorList>
    </citation>
    <scope>NUCLEOTIDE SEQUENCE [LARGE SCALE GENOMIC DNA]</scope>
    <source>
        <strain evidence="2 3">IHI B618</strain>
    </source>
</reference>
<evidence type="ECO:0000256" key="1">
    <source>
        <dbReference type="SAM" id="Phobius"/>
    </source>
</evidence>
<organism evidence="2 3">
    <name type="scientific">Candolleomyces aberdarensis</name>
    <dbReference type="NCBI Taxonomy" id="2316362"/>
    <lineage>
        <taxon>Eukaryota</taxon>
        <taxon>Fungi</taxon>
        <taxon>Dikarya</taxon>
        <taxon>Basidiomycota</taxon>
        <taxon>Agaricomycotina</taxon>
        <taxon>Agaricomycetes</taxon>
        <taxon>Agaricomycetidae</taxon>
        <taxon>Agaricales</taxon>
        <taxon>Agaricineae</taxon>
        <taxon>Psathyrellaceae</taxon>
        <taxon>Candolleomyces</taxon>
    </lineage>
</organism>
<keyword evidence="1" id="KW-1133">Transmembrane helix</keyword>
<feature type="transmembrane region" description="Helical" evidence="1">
    <location>
        <begin position="103"/>
        <end position="122"/>
    </location>
</feature>
<dbReference type="AlphaFoldDB" id="A0A4Q2DBS9"/>
<dbReference type="EMBL" id="SDEE01000461">
    <property type="protein sequence ID" value="RXW16226.1"/>
    <property type="molecule type" value="Genomic_DNA"/>
</dbReference>
<keyword evidence="1" id="KW-0812">Transmembrane</keyword>
<sequence length="176" mass="19767">MFTIPIFALLIVNERKAIPSPEPLHHYGYTCNFEKGNYVYNFLVACLTFGGVACAYMPALTINDLIFLQWRPTPVIMTLGMITLVVLYRSQNGSLITVIRRDGGIYMVVTFSLWLAEAIFSIPGFPIEDTYGVIFIPLVANQLILDVKRVAKTTQKEAQAEIEDQSGWNLEEGQNV</sequence>
<name>A0A4Q2DBS9_9AGAR</name>
<evidence type="ECO:0000313" key="3">
    <source>
        <dbReference type="Proteomes" id="UP000290288"/>
    </source>
</evidence>
<proteinExistence type="predicted"/>
<keyword evidence="1" id="KW-0472">Membrane</keyword>